<dbReference type="Proteomes" id="UP001330184">
    <property type="component" value="Chromosome"/>
</dbReference>
<reference evidence="1 2" key="1">
    <citation type="submission" date="2023-01" db="EMBL/GenBank/DDBJ databases">
        <title>Complete genome sequence of Muricauda aquimarina strain IFOP_LL357.</title>
        <authorList>
            <person name="Gajardo G."/>
            <person name="Ueki S."/>
            <person name="Maruyama F."/>
        </authorList>
    </citation>
    <scope>NUCLEOTIDE SEQUENCE [LARGE SCALE GENOMIC DNA]</scope>
    <source>
        <strain evidence="1 2">IFOP_LL357</strain>
    </source>
</reference>
<evidence type="ECO:0000313" key="2">
    <source>
        <dbReference type="Proteomes" id="UP001330184"/>
    </source>
</evidence>
<protein>
    <submittedName>
        <fullName evidence="1">Uncharacterized protein</fullName>
    </submittedName>
</protein>
<proteinExistence type="predicted"/>
<sequence>MNRINRNFTTKKRDYTTIVFTGSSSIIYLVISKFLPKLTPLKPIDHGTKIKHHDERERTSLQKRFFYRFYVIDQEAFYAIGQYSTP</sequence>
<accession>A0AA48HQE0</accession>
<dbReference type="AlphaFoldDB" id="A0AA48HQE0"/>
<gene>
    <name evidence="1" type="ORF">MACH07_13030</name>
</gene>
<name>A0AA48HQE0_9FLAO</name>
<evidence type="ECO:0000313" key="1">
    <source>
        <dbReference type="EMBL" id="BDW92471.1"/>
    </source>
</evidence>
<dbReference type="EMBL" id="AP027268">
    <property type="protein sequence ID" value="BDW92471.1"/>
    <property type="molecule type" value="Genomic_DNA"/>
</dbReference>
<keyword evidence="2" id="KW-1185">Reference proteome</keyword>
<organism evidence="1 2">
    <name type="scientific">Flagellimonas marinaquae</name>
    <dbReference type="NCBI Taxonomy" id="254955"/>
    <lineage>
        <taxon>Bacteria</taxon>
        <taxon>Pseudomonadati</taxon>
        <taxon>Bacteroidota</taxon>
        <taxon>Flavobacteriia</taxon>
        <taxon>Flavobacteriales</taxon>
        <taxon>Flavobacteriaceae</taxon>
        <taxon>Flagellimonas</taxon>
    </lineage>
</organism>